<dbReference type="SUPFAM" id="SSF74877">
    <property type="entry name" value="Major surface antigen p30, SAG1"/>
    <property type="match status" value="1"/>
</dbReference>
<dbReference type="InterPro" id="IPR016816">
    <property type="entry name" value="SAG2"/>
</dbReference>
<feature type="domain" description="SRS" evidence="2">
    <location>
        <begin position="48"/>
        <end position="154"/>
    </location>
</feature>
<accession>A0A086QVH2</accession>
<organism evidence="3 4">
    <name type="scientific">Toxoplasma gondii MAS</name>
    <dbReference type="NCBI Taxonomy" id="943118"/>
    <lineage>
        <taxon>Eukaryota</taxon>
        <taxon>Sar</taxon>
        <taxon>Alveolata</taxon>
        <taxon>Apicomplexa</taxon>
        <taxon>Conoidasida</taxon>
        <taxon>Coccidia</taxon>
        <taxon>Eucoccidiorida</taxon>
        <taxon>Eimeriorina</taxon>
        <taxon>Sarcocystidae</taxon>
        <taxon>Toxoplasma</taxon>
    </lineage>
</organism>
<dbReference type="Pfam" id="PF04092">
    <property type="entry name" value="SAG"/>
    <property type="match status" value="1"/>
</dbReference>
<evidence type="ECO:0000313" key="3">
    <source>
        <dbReference type="EMBL" id="KFH16604.1"/>
    </source>
</evidence>
<dbReference type="AlphaFoldDB" id="A0A086QVH2"/>
<feature type="chain" id="PRO_5001814807" evidence="1">
    <location>
        <begin position="27"/>
        <end position="187"/>
    </location>
</feature>
<keyword evidence="1" id="KW-0732">Signal</keyword>
<protein>
    <submittedName>
        <fullName evidence="3">SAG-related sequence SRS34A</fullName>
    </submittedName>
</protein>
<dbReference type="VEuPathDB" id="ToxoDB:TGMAS_271050"/>
<name>A0A086QVH2_TOXGO</name>
<reference evidence="3 4" key="1">
    <citation type="submission" date="2014-04" db="EMBL/GenBank/DDBJ databases">
        <authorList>
            <person name="Sibley D."/>
            <person name="Venepally P."/>
            <person name="Karamycheva S."/>
            <person name="Hadjithomas M."/>
            <person name="Khan A."/>
            <person name="Brunk B."/>
            <person name="Roos D."/>
            <person name="Caler E."/>
            <person name="Lorenzi H."/>
        </authorList>
    </citation>
    <scope>NUCLEOTIDE SEQUENCE [LARGE SCALE GENOMIC DNA]</scope>
    <source>
        <strain evidence="3 4">MAS</strain>
    </source>
</reference>
<dbReference type="InterPro" id="IPR036755">
    <property type="entry name" value="SRS_dom_sf"/>
</dbReference>
<dbReference type="SMR" id="A0A086QVH2"/>
<gene>
    <name evidence="3" type="ORF">TGMAS_271050</name>
</gene>
<dbReference type="Gene3D" id="2.60.40.1320">
    <property type="entry name" value="SRS domain"/>
    <property type="match status" value="1"/>
</dbReference>
<evidence type="ECO:0000313" key="4">
    <source>
        <dbReference type="Proteomes" id="UP000028821"/>
    </source>
</evidence>
<proteinExistence type="predicted"/>
<feature type="signal peptide" evidence="1">
    <location>
        <begin position="1"/>
        <end position="26"/>
    </location>
</feature>
<comment type="caution">
    <text evidence="3">The sequence shown here is derived from an EMBL/GenBank/DDBJ whole genome shotgun (WGS) entry which is preliminary data.</text>
</comment>
<dbReference type="InterPro" id="IPR007226">
    <property type="entry name" value="SRS_dom"/>
</dbReference>
<evidence type="ECO:0000259" key="2">
    <source>
        <dbReference type="Pfam" id="PF04092"/>
    </source>
</evidence>
<evidence type="ECO:0000256" key="1">
    <source>
        <dbReference type="SAM" id="SignalP"/>
    </source>
</evidence>
<dbReference type="EMBL" id="AEXC02000534">
    <property type="protein sequence ID" value="KFH16604.1"/>
    <property type="molecule type" value="Genomic_DNA"/>
</dbReference>
<dbReference type="GO" id="GO:0016020">
    <property type="term" value="C:membrane"/>
    <property type="evidence" value="ECO:0007669"/>
    <property type="project" value="InterPro"/>
</dbReference>
<dbReference type="PIRSF" id="PIRSF022996">
    <property type="entry name" value="Surface_antigen_2"/>
    <property type="match status" value="1"/>
</dbReference>
<dbReference type="Proteomes" id="UP000028821">
    <property type="component" value="Unassembled WGS sequence"/>
</dbReference>
<sequence length="187" mass="19063">MSFSKTTSLASLALTGLFVVFKFALASTTETPAPIECTAGATKTVDAPSSGSVVFRCGDKLTISPSGEGDVFYGKECTDSRKLTTVLPGAVLAAKVEQPPKGPATYTLSYDGTPEKPQVLCYKCVAEAGAPAGRNNDGGSSAPTPKDCKLIVRVPGADGRVTSGFDPVSLTGKVLAPGLAGLLITFV</sequence>